<comment type="caution">
    <text evidence="1">The sequence shown here is derived from an EMBL/GenBank/DDBJ whole genome shotgun (WGS) entry which is preliminary data.</text>
</comment>
<protein>
    <submittedName>
        <fullName evidence="1">Uncharacterized protein</fullName>
    </submittedName>
</protein>
<sequence>MSRVEPEWDARPPNALWRNPDAHLFALSRSTFTWCASAHDPDAHRFAWSGLAFDRYVAERGSDALPLEALLRVVPTRVDKRGTKALQSVRSGLSSNCVVLTLVNSRVNMSTSGRVLGRALQCDLDAHRFARSGLWTCFRPIRCCAPSRHASVKVVWTRFLCAAKCGLNESWETLPLDAL</sequence>
<gene>
    <name evidence="1" type="ORF">L1987_24198</name>
</gene>
<keyword evidence="2" id="KW-1185">Reference proteome</keyword>
<reference evidence="1 2" key="2">
    <citation type="journal article" date="2022" name="Mol. Ecol. Resour.">
        <title>The genomes of chicory, endive, great burdock and yacon provide insights into Asteraceae paleo-polyploidization history and plant inulin production.</title>
        <authorList>
            <person name="Fan W."/>
            <person name="Wang S."/>
            <person name="Wang H."/>
            <person name="Wang A."/>
            <person name="Jiang F."/>
            <person name="Liu H."/>
            <person name="Zhao H."/>
            <person name="Xu D."/>
            <person name="Zhang Y."/>
        </authorList>
    </citation>
    <scope>NUCLEOTIDE SEQUENCE [LARGE SCALE GENOMIC DNA]</scope>
    <source>
        <strain evidence="2">cv. Yunnan</strain>
        <tissue evidence="1">Leaves</tissue>
    </source>
</reference>
<evidence type="ECO:0000313" key="1">
    <source>
        <dbReference type="EMBL" id="KAI3808249.1"/>
    </source>
</evidence>
<dbReference type="EMBL" id="CM042025">
    <property type="protein sequence ID" value="KAI3808249.1"/>
    <property type="molecule type" value="Genomic_DNA"/>
</dbReference>
<organism evidence="1 2">
    <name type="scientific">Smallanthus sonchifolius</name>
    <dbReference type="NCBI Taxonomy" id="185202"/>
    <lineage>
        <taxon>Eukaryota</taxon>
        <taxon>Viridiplantae</taxon>
        <taxon>Streptophyta</taxon>
        <taxon>Embryophyta</taxon>
        <taxon>Tracheophyta</taxon>
        <taxon>Spermatophyta</taxon>
        <taxon>Magnoliopsida</taxon>
        <taxon>eudicotyledons</taxon>
        <taxon>Gunneridae</taxon>
        <taxon>Pentapetalae</taxon>
        <taxon>asterids</taxon>
        <taxon>campanulids</taxon>
        <taxon>Asterales</taxon>
        <taxon>Asteraceae</taxon>
        <taxon>Asteroideae</taxon>
        <taxon>Heliantheae alliance</taxon>
        <taxon>Millerieae</taxon>
        <taxon>Smallanthus</taxon>
    </lineage>
</organism>
<evidence type="ECO:0000313" key="2">
    <source>
        <dbReference type="Proteomes" id="UP001056120"/>
    </source>
</evidence>
<reference evidence="2" key="1">
    <citation type="journal article" date="2022" name="Mol. Ecol. Resour.">
        <title>The genomes of chicory, endive, great burdock and yacon provide insights into Asteraceae palaeo-polyploidization history and plant inulin production.</title>
        <authorList>
            <person name="Fan W."/>
            <person name="Wang S."/>
            <person name="Wang H."/>
            <person name="Wang A."/>
            <person name="Jiang F."/>
            <person name="Liu H."/>
            <person name="Zhao H."/>
            <person name="Xu D."/>
            <person name="Zhang Y."/>
        </authorList>
    </citation>
    <scope>NUCLEOTIDE SEQUENCE [LARGE SCALE GENOMIC DNA]</scope>
    <source>
        <strain evidence="2">cv. Yunnan</strain>
    </source>
</reference>
<dbReference type="Proteomes" id="UP001056120">
    <property type="component" value="Linkage Group LG08"/>
</dbReference>
<proteinExistence type="predicted"/>
<accession>A0ACB9IJZ7</accession>
<name>A0ACB9IJZ7_9ASTR</name>